<dbReference type="PANTHER" id="PTHR42979">
    <property type="entry name" value="3-ISOPROPYLMALATE DEHYDROGENASE"/>
    <property type="match status" value="1"/>
</dbReference>
<keyword evidence="4" id="KW-0460">Magnesium</keyword>
<reference evidence="9 10" key="1">
    <citation type="journal article" date="2014" name="Antonie Van Leeuwenhoek">
        <title>Oenococcus alcoholitolerans sp. nov., a lactic acid bacteria isolated from cachaca and ethanol fermentation processes.</title>
        <authorList>
            <person name="Badotti F."/>
            <person name="Moreira A.P."/>
            <person name="Tonon L.A."/>
            <person name="de Lucena B.T."/>
            <person name="Gomes Fde C."/>
            <person name="Kruger R."/>
            <person name="Thompson C.C."/>
            <person name="de Morais M.A.Jr."/>
            <person name="Rosa C.A."/>
            <person name="Thompson F.L."/>
        </authorList>
    </citation>
    <scope>NUCLEOTIDE SEQUENCE [LARGE SCALE GENOMIC DNA]</scope>
    <source>
        <strain evidence="9 10">UFRJ-M7.2.18</strain>
    </source>
</reference>
<evidence type="ECO:0000313" key="10">
    <source>
        <dbReference type="Proteomes" id="UP000030023"/>
    </source>
</evidence>
<keyword evidence="3" id="KW-0479">Metal-binding</keyword>
<evidence type="ECO:0000256" key="4">
    <source>
        <dbReference type="ARBA" id="ARBA00022842"/>
    </source>
</evidence>
<accession>A0ABR4XR18</accession>
<sequence>MTAKIAVLEGDYIGPEIMSSGLAVLAAVSAKYSFDYQLFNYPFGGQAIDKTGQPLPEETLQGAKEADAVLLSAIGGP</sequence>
<evidence type="ECO:0000259" key="8">
    <source>
        <dbReference type="Pfam" id="PF00180"/>
    </source>
</evidence>
<keyword evidence="1" id="KW-0432">Leucine biosynthesis</keyword>
<keyword evidence="10" id="KW-1185">Reference proteome</keyword>
<keyword evidence="2" id="KW-0028">Amino-acid biosynthesis</keyword>
<feature type="non-terminal residue" evidence="9">
    <location>
        <position position="77"/>
    </location>
</feature>
<dbReference type="InterPro" id="IPR024084">
    <property type="entry name" value="IsoPropMal-DH-like_dom"/>
</dbReference>
<evidence type="ECO:0000256" key="5">
    <source>
        <dbReference type="ARBA" id="ARBA00023002"/>
    </source>
</evidence>
<proteinExistence type="predicted"/>
<protein>
    <submittedName>
        <fullName evidence="9">3-isopropylmalate dehydrogenase</fullName>
    </submittedName>
</protein>
<gene>
    <name evidence="9" type="ORF">Q757_04200</name>
</gene>
<evidence type="ECO:0000313" key="9">
    <source>
        <dbReference type="EMBL" id="KGO31915.1"/>
    </source>
</evidence>
<name>A0ABR4XR18_9LACO</name>
<evidence type="ECO:0000256" key="6">
    <source>
        <dbReference type="ARBA" id="ARBA00023027"/>
    </source>
</evidence>
<evidence type="ECO:0000256" key="2">
    <source>
        <dbReference type="ARBA" id="ARBA00022605"/>
    </source>
</evidence>
<dbReference type="Proteomes" id="UP000030023">
    <property type="component" value="Unassembled WGS sequence"/>
</dbReference>
<keyword evidence="5" id="KW-0560">Oxidoreductase</keyword>
<dbReference type="Pfam" id="PF00180">
    <property type="entry name" value="Iso_dh"/>
    <property type="match status" value="1"/>
</dbReference>
<keyword evidence="6" id="KW-0520">NAD</keyword>
<comment type="caution">
    <text evidence="9">The sequence shown here is derived from an EMBL/GenBank/DDBJ whole genome shotgun (WGS) entry which is preliminary data.</text>
</comment>
<feature type="domain" description="Isopropylmalate dehydrogenase-like" evidence="8">
    <location>
        <begin position="4"/>
        <end position="77"/>
    </location>
</feature>
<evidence type="ECO:0000256" key="7">
    <source>
        <dbReference type="ARBA" id="ARBA00023304"/>
    </source>
</evidence>
<dbReference type="PANTHER" id="PTHR42979:SF1">
    <property type="entry name" value="3-ISOPROPYLMALATE DEHYDROGENASE"/>
    <property type="match status" value="1"/>
</dbReference>
<dbReference type="SUPFAM" id="SSF53659">
    <property type="entry name" value="Isocitrate/Isopropylmalate dehydrogenase-like"/>
    <property type="match status" value="1"/>
</dbReference>
<evidence type="ECO:0000256" key="3">
    <source>
        <dbReference type="ARBA" id="ARBA00022723"/>
    </source>
</evidence>
<dbReference type="InterPro" id="IPR004429">
    <property type="entry name" value="Isopropylmalate_DH"/>
</dbReference>
<evidence type="ECO:0000256" key="1">
    <source>
        <dbReference type="ARBA" id="ARBA00022430"/>
    </source>
</evidence>
<dbReference type="Gene3D" id="3.40.718.10">
    <property type="entry name" value="Isopropylmalate Dehydrogenase"/>
    <property type="match status" value="1"/>
</dbReference>
<keyword evidence="7" id="KW-0100">Branched-chain amino acid biosynthesis</keyword>
<dbReference type="EMBL" id="AXCV01000157">
    <property type="protein sequence ID" value="KGO31915.1"/>
    <property type="molecule type" value="Genomic_DNA"/>
</dbReference>
<organism evidence="9 10">
    <name type="scientific">Oenococcus alcoholitolerans</name>
    <dbReference type="NCBI Taxonomy" id="931074"/>
    <lineage>
        <taxon>Bacteria</taxon>
        <taxon>Bacillati</taxon>
        <taxon>Bacillota</taxon>
        <taxon>Bacilli</taxon>
        <taxon>Lactobacillales</taxon>
        <taxon>Lactobacillaceae</taxon>
        <taxon>Oenococcus</taxon>
    </lineage>
</organism>